<dbReference type="PANTHER" id="PTHR36649">
    <property type="entry name" value="UBIQUITIN-LIKE DOMAIN-CONTAINING PROTEIN"/>
    <property type="match status" value="1"/>
</dbReference>
<accession>A0ABN8NWA7</accession>
<evidence type="ECO:0000313" key="2">
    <source>
        <dbReference type="EMBL" id="CAH3123440.1"/>
    </source>
</evidence>
<dbReference type="Proteomes" id="UP001159405">
    <property type="component" value="Unassembled WGS sequence"/>
</dbReference>
<dbReference type="EMBL" id="CALNXK010000038">
    <property type="protein sequence ID" value="CAH3123440.1"/>
    <property type="molecule type" value="Genomic_DNA"/>
</dbReference>
<organism evidence="2 3">
    <name type="scientific">Porites lobata</name>
    <dbReference type="NCBI Taxonomy" id="104759"/>
    <lineage>
        <taxon>Eukaryota</taxon>
        <taxon>Metazoa</taxon>
        <taxon>Cnidaria</taxon>
        <taxon>Anthozoa</taxon>
        <taxon>Hexacorallia</taxon>
        <taxon>Scleractinia</taxon>
        <taxon>Fungiina</taxon>
        <taxon>Poritidae</taxon>
        <taxon>Porites</taxon>
    </lineage>
</organism>
<feature type="non-terminal residue" evidence="2">
    <location>
        <position position="491"/>
    </location>
</feature>
<proteinExistence type="predicted"/>
<sequence>MSKLGLLSAGLSAVLGKEVIVQEGGAASLSIHDAFKQTYTMKPPGFRPPSPEPVHETFPIFVRGLFGSKSLRRPLRVSTDELDPEFDCDFTYGRDNGQQYKRGGFEYKRPYGWKRFAVKALGRYENDVWLGPDGDRTEEASGEWPVSYHGTDIKSAEKIVEEGFKPGPRAKFGVGIYTSPSIEMVERLYAQEFLYNGKRYKIAFQNRVNPDRNGHLKIISASETGVGADYWLSPNGNDVRAYGILFRLLSAGFSAVLGKDVIVQEGGTASLSIHDVFKQTYTMKPPGFRPPSGNPEQETFSIFVKSLCRSCYGNDNTITLQVTKRVSTDGLAPEFDIDFTYVRDNGKQYKRGGFEYKRPYGWNRFAVRVLGRYENDLWLGADGDRTEETSGEWPVSYHGTDIESAEKILEEGFKPGPRAKFGVGIYTSPSLEMVERLYAKEFLYNGKWLEIAFQSRVIPDRNGHLKIVSASETGVGADYWLSPNGNDVRAY</sequence>
<comment type="caution">
    <text evidence="2">The sequence shown here is derived from an EMBL/GenBank/DDBJ whole genome shotgun (WGS) entry which is preliminary data.</text>
</comment>
<feature type="chain" id="PRO_5046259088" evidence="1">
    <location>
        <begin position="17"/>
        <end position="491"/>
    </location>
</feature>
<dbReference type="Gene3D" id="3.90.175.10">
    <property type="entry name" value="Diphtheria Toxin, domain 1"/>
    <property type="match status" value="2"/>
</dbReference>
<dbReference type="PANTHER" id="PTHR36649:SF28">
    <property type="entry name" value="UBIQUITIN-LIKE DOMAIN-CONTAINING PROTEIN"/>
    <property type="match status" value="1"/>
</dbReference>
<dbReference type="SUPFAM" id="SSF56399">
    <property type="entry name" value="ADP-ribosylation"/>
    <property type="match status" value="2"/>
</dbReference>
<keyword evidence="1" id="KW-0732">Signal</keyword>
<evidence type="ECO:0000313" key="3">
    <source>
        <dbReference type="Proteomes" id="UP001159405"/>
    </source>
</evidence>
<gene>
    <name evidence="2" type="ORF">PLOB_00029975</name>
</gene>
<name>A0ABN8NWA7_9CNID</name>
<evidence type="ECO:0000256" key="1">
    <source>
        <dbReference type="SAM" id="SignalP"/>
    </source>
</evidence>
<protein>
    <submittedName>
        <fullName evidence="2">Uncharacterized protein</fullName>
    </submittedName>
</protein>
<reference evidence="2 3" key="1">
    <citation type="submission" date="2022-05" db="EMBL/GenBank/DDBJ databases">
        <authorList>
            <consortium name="Genoscope - CEA"/>
            <person name="William W."/>
        </authorList>
    </citation>
    <scope>NUCLEOTIDE SEQUENCE [LARGE SCALE GENOMIC DNA]</scope>
</reference>
<keyword evidence="3" id="KW-1185">Reference proteome</keyword>
<feature type="signal peptide" evidence="1">
    <location>
        <begin position="1"/>
        <end position="16"/>
    </location>
</feature>